<dbReference type="EMBL" id="DVLP01000379">
    <property type="protein sequence ID" value="HIT76489.1"/>
    <property type="molecule type" value="Genomic_DNA"/>
</dbReference>
<dbReference type="Proteomes" id="UP000886842">
    <property type="component" value="Unassembled WGS sequence"/>
</dbReference>
<evidence type="ECO:0000313" key="2">
    <source>
        <dbReference type="Proteomes" id="UP000886842"/>
    </source>
</evidence>
<name>A0A9D1KMM2_9ACTN</name>
<protein>
    <submittedName>
        <fullName evidence="1">Phytanoyl-CoA dioxygenase family protein</fullName>
    </submittedName>
</protein>
<organism evidence="1 2">
    <name type="scientific">Candidatus Avipropionibacterium avicola</name>
    <dbReference type="NCBI Taxonomy" id="2840701"/>
    <lineage>
        <taxon>Bacteria</taxon>
        <taxon>Bacillati</taxon>
        <taxon>Actinomycetota</taxon>
        <taxon>Actinomycetes</taxon>
        <taxon>Propionibacteriales</taxon>
        <taxon>Propionibacteriaceae</taxon>
        <taxon>Propionibacteriaceae incertae sedis</taxon>
        <taxon>Candidatus Avipropionibacterium</taxon>
    </lineage>
</organism>
<dbReference type="SUPFAM" id="SSF51197">
    <property type="entry name" value="Clavaminate synthase-like"/>
    <property type="match status" value="1"/>
</dbReference>
<dbReference type="GO" id="GO:0016706">
    <property type="term" value="F:2-oxoglutarate-dependent dioxygenase activity"/>
    <property type="evidence" value="ECO:0007669"/>
    <property type="project" value="UniProtKB-ARBA"/>
</dbReference>
<dbReference type="Pfam" id="PF05721">
    <property type="entry name" value="PhyH"/>
    <property type="match status" value="1"/>
</dbReference>
<keyword evidence="1" id="KW-0560">Oxidoreductase</keyword>
<proteinExistence type="predicted"/>
<accession>A0A9D1KMM2</accession>
<reference evidence="1" key="1">
    <citation type="submission" date="2020-10" db="EMBL/GenBank/DDBJ databases">
        <authorList>
            <person name="Gilroy R."/>
        </authorList>
    </citation>
    <scope>NUCLEOTIDE SEQUENCE</scope>
    <source>
        <strain evidence="1">ChiGjej1B1-24693</strain>
    </source>
</reference>
<reference evidence="1" key="2">
    <citation type="journal article" date="2021" name="PeerJ">
        <title>Extensive microbial diversity within the chicken gut microbiome revealed by metagenomics and culture.</title>
        <authorList>
            <person name="Gilroy R."/>
            <person name="Ravi A."/>
            <person name="Getino M."/>
            <person name="Pursley I."/>
            <person name="Horton D.L."/>
            <person name="Alikhan N.F."/>
            <person name="Baker D."/>
            <person name="Gharbi K."/>
            <person name="Hall N."/>
            <person name="Watson M."/>
            <person name="Adriaenssens E.M."/>
            <person name="Foster-Nyarko E."/>
            <person name="Jarju S."/>
            <person name="Secka A."/>
            <person name="Antonio M."/>
            <person name="Oren A."/>
            <person name="Chaudhuri R.R."/>
            <person name="La Ragione R."/>
            <person name="Hildebrand F."/>
            <person name="Pallen M.J."/>
        </authorList>
    </citation>
    <scope>NUCLEOTIDE SEQUENCE</scope>
    <source>
        <strain evidence="1">ChiGjej1B1-24693</strain>
    </source>
</reference>
<dbReference type="PANTHER" id="PTHR20883">
    <property type="entry name" value="PHYTANOYL-COA DIOXYGENASE DOMAIN CONTAINING 1"/>
    <property type="match status" value="1"/>
</dbReference>
<dbReference type="Gene3D" id="2.60.120.620">
    <property type="entry name" value="q2cbj1_9rhob like domain"/>
    <property type="match status" value="1"/>
</dbReference>
<dbReference type="InterPro" id="IPR008775">
    <property type="entry name" value="Phytyl_CoA_dOase-like"/>
</dbReference>
<dbReference type="GO" id="GO:0005506">
    <property type="term" value="F:iron ion binding"/>
    <property type="evidence" value="ECO:0007669"/>
    <property type="project" value="UniProtKB-ARBA"/>
</dbReference>
<dbReference type="PANTHER" id="PTHR20883:SF48">
    <property type="entry name" value="ECTOINE DIOXYGENASE"/>
    <property type="match status" value="1"/>
</dbReference>
<dbReference type="AlphaFoldDB" id="A0A9D1KMM2"/>
<comment type="caution">
    <text evidence="1">The sequence shown here is derived from an EMBL/GenBank/DDBJ whole genome shotgun (WGS) entry which is preliminary data.</text>
</comment>
<evidence type="ECO:0000313" key="1">
    <source>
        <dbReference type="EMBL" id="HIT76489.1"/>
    </source>
</evidence>
<keyword evidence="1" id="KW-0223">Dioxygenase</keyword>
<gene>
    <name evidence="1" type="ORF">IAA98_12965</name>
</gene>
<sequence>MTTIAYRGNDLMTPDHVRQYWDDGYTVVKGVFTEAEVEQMRTACDRWKFTGQLLGRTWRKQNTVIWVEEDKQVGTTVRGMQWPSYHDAVMDKFRTDPRLLMCIEPIIGDSVKQIINQVHWKRPGSKTTWPLHRDVRSRRPSSAFTDLFESWVQTGIAIDGHMEDNGAMSIVPGSHRDVDHDPEDKSVWMAPQYADDVRTHPMEMEPGDVGLWNAFTVHGGGFNTTKYMDRRLYINGFVAADKCTRGEWAWNQGRTCHLYGEPALIQFEEVDEIRGAFYASELGRKEVIRD</sequence>